<dbReference type="EMBL" id="LR796671">
    <property type="protein sequence ID" value="CAB4158599.1"/>
    <property type="molecule type" value="Genomic_DNA"/>
</dbReference>
<name>A0A6J5NH60_9CAUD</name>
<protein>
    <submittedName>
        <fullName evidence="1">Uncharacterized protein</fullName>
    </submittedName>
</protein>
<organism evidence="1">
    <name type="scientific">uncultured Caudovirales phage</name>
    <dbReference type="NCBI Taxonomy" id="2100421"/>
    <lineage>
        <taxon>Viruses</taxon>
        <taxon>Duplodnaviria</taxon>
        <taxon>Heunggongvirae</taxon>
        <taxon>Uroviricota</taxon>
        <taxon>Caudoviricetes</taxon>
        <taxon>Peduoviridae</taxon>
        <taxon>Maltschvirus</taxon>
        <taxon>Maltschvirus maltsch</taxon>
    </lineage>
</organism>
<reference evidence="1" key="1">
    <citation type="submission" date="2020-04" db="EMBL/GenBank/DDBJ databases">
        <authorList>
            <person name="Chiriac C."/>
            <person name="Salcher M."/>
            <person name="Ghai R."/>
            <person name="Kavagutti S V."/>
        </authorList>
    </citation>
    <scope>NUCLEOTIDE SEQUENCE</scope>
</reference>
<sequence>MAQTIDLSSYTSVQQSLFIRMSIPDYGLLRISTHATNFSIAEEDSVAYTYSPLGLLLGVSEFNNELKPSTGDVTITLSGIEQHDLTGIMNYFNRTSYGQNSLKGSPVTIRRVFFNPATGAALAIPGNPSIRFKGYVSNYSFNDEFNQFSSSVSTTISVSCTNIVSVLDNKINGRKTNTSDMNYWYPANTLTASIPGGTGFSCRVASTAAGGAVTAVEDVVPGSNYTTGTYTAVPLAGGSGAGAQASITVSGGLVTAVTITAGGTNYVGPDKSFDRVATITNASFDFGKPFAA</sequence>
<accession>A0A6J5NH60</accession>
<proteinExistence type="predicted"/>
<evidence type="ECO:0000313" key="1">
    <source>
        <dbReference type="EMBL" id="CAB4158599.1"/>
    </source>
</evidence>
<gene>
    <name evidence="1" type="ORF">UFOVP700_20</name>
</gene>